<organism evidence="2 4">
    <name type="scientific">Eggerthella lenta</name>
    <name type="common">Eubacterium lentum</name>
    <dbReference type="NCBI Taxonomy" id="84112"/>
    <lineage>
        <taxon>Bacteria</taxon>
        <taxon>Bacillati</taxon>
        <taxon>Actinomycetota</taxon>
        <taxon>Coriobacteriia</taxon>
        <taxon>Eggerthellales</taxon>
        <taxon>Eggerthellaceae</taxon>
        <taxon>Eggerthella</taxon>
    </lineage>
</organism>
<protein>
    <submittedName>
        <fullName evidence="2">Uncharacterized protein</fullName>
    </submittedName>
</protein>
<name>A0A369MTP4_EGGLN</name>
<feature type="transmembrane region" description="Helical" evidence="1">
    <location>
        <begin position="37"/>
        <end position="65"/>
    </location>
</feature>
<feature type="transmembrane region" description="Helical" evidence="1">
    <location>
        <begin position="135"/>
        <end position="155"/>
    </location>
</feature>
<dbReference type="Proteomes" id="UP000253857">
    <property type="component" value="Unassembled WGS sequence"/>
</dbReference>
<feature type="transmembrane region" description="Helical" evidence="1">
    <location>
        <begin position="326"/>
        <end position="350"/>
    </location>
</feature>
<evidence type="ECO:0000256" key="1">
    <source>
        <dbReference type="SAM" id="Phobius"/>
    </source>
</evidence>
<comment type="caution">
    <text evidence="2">The sequence shown here is derived from an EMBL/GenBank/DDBJ whole genome shotgun (WGS) entry which is preliminary data.</text>
</comment>
<keyword evidence="1" id="KW-0472">Membrane</keyword>
<accession>A0A369MTP4</accession>
<proteinExistence type="predicted"/>
<gene>
    <name evidence="3" type="ORF">C1871_15015</name>
    <name evidence="2" type="ORF">C1872_09080</name>
</gene>
<keyword evidence="1" id="KW-0812">Transmembrane</keyword>
<evidence type="ECO:0000313" key="5">
    <source>
        <dbReference type="Proteomes" id="UP000253857"/>
    </source>
</evidence>
<feature type="transmembrane region" description="Helical" evidence="1">
    <location>
        <begin position="101"/>
        <end position="123"/>
    </location>
</feature>
<feature type="transmembrane region" description="Helical" evidence="1">
    <location>
        <begin position="268"/>
        <end position="288"/>
    </location>
</feature>
<feature type="transmembrane region" description="Helical" evidence="1">
    <location>
        <begin position="167"/>
        <end position="191"/>
    </location>
</feature>
<evidence type="ECO:0000313" key="4">
    <source>
        <dbReference type="Proteomes" id="UP000253752"/>
    </source>
</evidence>
<dbReference type="AlphaFoldDB" id="A0A369MTP4"/>
<evidence type="ECO:0000313" key="3">
    <source>
        <dbReference type="EMBL" id="RDB80952.1"/>
    </source>
</evidence>
<evidence type="ECO:0000313" key="2">
    <source>
        <dbReference type="EMBL" id="RDB79157.1"/>
    </source>
</evidence>
<reference evidence="4 5" key="1">
    <citation type="journal article" date="2018" name="Elife">
        <title>Discovery and characterization of a prevalent human gut bacterial enzyme sufficient for the inactivation of a family of plant toxins.</title>
        <authorList>
            <person name="Koppel N."/>
            <person name="Bisanz J.E."/>
            <person name="Pandelia M.E."/>
            <person name="Turnbaugh P.J."/>
            <person name="Balskus E.P."/>
        </authorList>
    </citation>
    <scope>NUCLEOTIDE SEQUENCE [LARGE SCALE GENOMIC DNA]</scope>
    <source>
        <strain evidence="3 5">FAA1-1-60AUCSF</strain>
        <strain evidence="2 4">MR1 #12</strain>
    </source>
</reference>
<dbReference type="EMBL" id="PPTY01000051">
    <property type="protein sequence ID" value="RDB80952.1"/>
    <property type="molecule type" value="Genomic_DNA"/>
</dbReference>
<dbReference type="Proteomes" id="UP000253752">
    <property type="component" value="Unassembled WGS sequence"/>
</dbReference>
<keyword evidence="1" id="KW-1133">Transmembrane helix</keyword>
<feature type="transmembrane region" description="Helical" evidence="1">
    <location>
        <begin position="232"/>
        <end position="256"/>
    </location>
</feature>
<dbReference type="RefSeq" id="WP_009304361.1">
    <property type="nucleotide sequence ID" value="NZ_CACRTT010000032.1"/>
</dbReference>
<dbReference type="EMBL" id="PPTX01000012">
    <property type="protein sequence ID" value="RDB79157.1"/>
    <property type="molecule type" value="Genomic_DNA"/>
</dbReference>
<sequence>MMRSLPDSKQAVRSAARRLGAWTRRPFDTGYRWGLPLALYAGLCLALPAGAGLALFLPPALALALKAVRVSQRIHRLDFVRLVDENGTARLDTETDRLQRAWVLGCIALVGLSAALLVSRAALALLPGAELSGSIALYLGFAAVLLGGFLLLYYVALRFDNGLARGLASIAVTLPAFFVIVAVFGMVLSWISTLAGSIGRPAEAAVADGFSWVYDVQRVLGSATDYFVRQDAVIIGGSVVFAAVLLLLYAYTVPYYWMSSVARWFKGLGLAAVAFSGAAIVFAGAWLVDVQRWAAQGESGQLAHVVDPDLVGDKARALADYRTDDLVALVKAFVLPYTVGVFVANAVVAYRRAKAKRESDAILDGFAQSGAADEKALPELEKRYLFFGGRRTLWDIALRSIGHDVPLPSPFAPRKLTWKERLTGELEE</sequence>